<keyword evidence="6" id="KW-0645">Protease</keyword>
<feature type="disulfide bond" evidence="16">
    <location>
        <begin position="191"/>
        <end position="259"/>
    </location>
</feature>
<dbReference type="SUPFAM" id="SSF55486">
    <property type="entry name" value="Metalloproteases ('zincins'), catalytic domain"/>
    <property type="match status" value="1"/>
</dbReference>
<feature type="domain" description="Lysine-specific metallo-endopeptidase" evidence="18">
    <location>
        <begin position="216"/>
        <end position="357"/>
    </location>
</feature>
<protein>
    <recommendedName>
        <fullName evidence="4">deuterolysin</fullName>
        <ecNumber evidence="4">3.4.24.39</ecNumber>
    </recommendedName>
</protein>
<keyword evidence="20" id="KW-1185">Reference proteome</keyword>
<feature type="binding site" evidence="15">
    <location>
        <position position="326"/>
    </location>
    <ligand>
        <name>Zn(2+)</name>
        <dbReference type="ChEBI" id="CHEBI:29105"/>
        <note>catalytic</note>
    </ligand>
</feature>
<dbReference type="GO" id="GO:0005576">
    <property type="term" value="C:extracellular region"/>
    <property type="evidence" value="ECO:0007669"/>
    <property type="project" value="UniProtKB-SubCell"/>
</dbReference>
<evidence type="ECO:0000259" key="18">
    <source>
        <dbReference type="SMART" id="SM01351"/>
    </source>
</evidence>
<organism evidence="19 20">
    <name type="scientific">Serendipita vermifera MAFF 305830</name>
    <dbReference type="NCBI Taxonomy" id="933852"/>
    <lineage>
        <taxon>Eukaryota</taxon>
        <taxon>Fungi</taxon>
        <taxon>Dikarya</taxon>
        <taxon>Basidiomycota</taxon>
        <taxon>Agaricomycotina</taxon>
        <taxon>Agaricomycetes</taxon>
        <taxon>Sebacinales</taxon>
        <taxon>Serendipitaceae</taxon>
        <taxon>Serendipita</taxon>
    </lineage>
</organism>
<evidence type="ECO:0000256" key="13">
    <source>
        <dbReference type="ARBA" id="ARBA00023145"/>
    </source>
</evidence>
<keyword evidence="7" id="KW-0165">Cleavage on pair of basic residues</keyword>
<dbReference type="EC" id="3.4.24.39" evidence="4"/>
<gene>
    <name evidence="19" type="ORF">M408DRAFT_133737</name>
</gene>
<dbReference type="OrthoDB" id="412874at2759"/>
<dbReference type="PANTHER" id="PTHR37016">
    <property type="match status" value="1"/>
</dbReference>
<dbReference type="InterPro" id="IPR050414">
    <property type="entry name" value="Fungal_M35_metalloproteases"/>
</dbReference>
<dbReference type="InterPro" id="IPR001384">
    <property type="entry name" value="Peptidase_M35"/>
</dbReference>
<evidence type="ECO:0000256" key="9">
    <source>
        <dbReference type="ARBA" id="ARBA00022729"/>
    </source>
</evidence>
<feature type="disulfide bond" evidence="16">
    <location>
        <begin position="266"/>
        <end position="284"/>
    </location>
</feature>
<evidence type="ECO:0000256" key="16">
    <source>
        <dbReference type="PIRSR" id="PIRSR601384-3"/>
    </source>
</evidence>
<dbReference type="EMBL" id="KN824291">
    <property type="protein sequence ID" value="KIM28816.1"/>
    <property type="molecule type" value="Genomic_DNA"/>
</dbReference>
<evidence type="ECO:0000256" key="11">
    <source>
        <dbReference type="ARBA" id="ARBA00022833"/>
    </source>
</evidence>
<keyword evidence="12" id="KW-0482">Metalloprotease</keyword>
<reference evidence="19 20" key="1">
    <citation type="submission" date="2014-04" db="EMBL/GenBank/DDBJ databases">
        <authorList>
            <consortium name="DOE Joint Genome Institute"/>
            <person name="Kuo A."/>
            <person name="Zuccaro A."/>
            <person name="Kohler A."/>
            <person name="Nagy L.G."/>
            <person name="Floudas D."/>
            <person name="Copeland A."/>
            <person name="Barry K.W."/>
            <person name="Cichocki N."/>
            <person name="Veneault-Fourrey C."/>
            <person name="LaButti K."/>
            <person name="Lindquist E.A."/>
            <person name="Lipzen A."/>
            <person name="Lundell T."/>
            <person name="Morin E."/>
            <person name="Murat C."/>
            <person name="Sun H."/>
            <person name="Tunlid A."/>
            <person name="Henrissat B."/>
            <person name="Grigoriev I.V."/>
            <person name="Hibbett D.S."/>
            <person name="Martin F."/>
            <person name="Nordberg H.P."/>
            <person name="Cantor M.N."/>
            <person name="Hua S.X."/>
        </authorList>
    </citation>
    <scope>NUCLEOTIDE SEQUENCE [LARGE SCALE GENOMIC DNA]</scope>
    <source>
        <strain evidence="19 20">MAFF 305830</strain>
    </source>
</reference>
<evidence type="ECO:0000256" key="5">
    <source>
        <dbReference type="ARBA" id="ARBA00022525"/>
    </source>
</evidence>
<name>A0A0C3BBH3_SERVB</name>
<dbReference type="PANTHER" id="PTHR37016:SF3">
    <property type="entry name" value="NEUTRAL PROTEASE 2-RELATED"/>
    <property type="match status" value="1"/>
</dbReference>
<comment type="subcellular location">
    <subcellularLocation>
        <location evidence="2">Secreted</location>
    </subcellularLocation>
</comment>
<evidence type="ECO:0000256" key="17">
    <source>
        <dbReference type="SAM" id="SignalP"/>
    </source>
</evidence>
<dbReference type="CDD" id="cd11008">
    <property type="entry name" value="M35_deuterolysin_like"/>
    <property type="match status" value="1"/>
</dbReference>
<dbReference type="Proteomes" id="UP000054097">
    <property type="component" value="Unassembled WGS sequence"/>
</dbReference>
<evidence type="ECO:0000256" key="6">
    <source>
        <dbReference type="ARBA" id="ARBA00022670"/>
    </source>
</evidence>
<keyword evidence="10" id="KW-0378">Hydrolase</keyword>
<comment type="similarity">
    <text evidence="3">Belongs to the peptidase M35 family.</text>
</comment>
<dbReference type="SMART" id="SM01351">
    <property type="entry name" value="Aspzincin_M35"/>
    <property type="match status" value="1"/>
</dbReference>
<feature type="active site" evidence="14">
    <location>
        <position position="316"/>
    </location>
</feature>
<keyword evidence="9 17" id="KW-0732">Signal</keyword>
<dbReference type="Pfam" id="PF02102">
    <property type="entry name" value="Peptidase_M35"/>
    <property type="match status" value="1"/>
</dbReference>
<dbReference type="HOGENOM" id="CLU_040830_0_0_1"/>
<evidence type="ECO:0000256" key="8">
    <source>
        <dbReference type="ARBA" id="ARBA00022723"/>
    </source>
</evidence>
<evidence type="ECO:0000256" key="12">
    <source>
        <dbReference type="ARBA" id="ARBA00023049"/>
    </source>
</evidence>
<keyword evidence="13" id="KW-0865">Zymogen</keyword>
<feature type="chain" id="PRO_5002175634" description="deuterolysin" evidence="17">
    <location>
        <begin position="21"/>
        <end position="365"/>
    </location>
</feature>
<evidence type="ECO:0000256" key="2">
    <source>
        <dbReference type="ARBA" id="ARBA00004613"/>
    </source>
</evidence>
<dbReference type="InterPro" id="IPR024079">
    <property type="entry name" value="MetalloPept_cat_dom_sf"/>
</dbReference>
<reference evidence="20" key="2">
    <citation type="submission" date="2015-01" db="EMBL/GenBank/DDBJ databases">
        <title>Evolutionary Origins and Diversification of the Mycorrhizal Mutualists.</title>
        <authorList>
            <consortium name="DOE Joint Genome Institute"/>
            <consortium name="Mycorrhizal Genomics Consortium"/>
            <person name="Kohler A."/>
            <person name="Kuo A."/>
            <person name="Nagy L.G."/>
            <person name="Floudas D."/>
            <person name="Copeland A."/>
            <person name="Barry K.W."/>
            <person name="Cichocki N."/>
            <person name="Veneault-Fourrey C."/>
            <person name="LaButti K."/>
            <person name="Lindquist E.A."/>
            <person name="Lipzen A."/>
            <person name="Lundell T."/>
            <person name="Morin E."/>
            <person name="Murat C."/>
            <person name="Riley R."/>
            <person name="Ohm R."/>
            <person name="Sun H."/>
            <person name="Tunlid A."/>
            <person name="Henrissat B."/>
            <person name="Grigoriev I.V."/>
            <person name="Hibbett D.S."/>
            <person name="Martin F."/>
        </authorList>
    </citation>
    <scope>NUCLEOTIDE SEQUENCE [LARGE SCALE GENOMIC DNA]</scope>
    <source>
        <strain evidence="20">MAFF 305830</strain>
    </source>
</reference>
<evidence type="ECO:0000256" key="4">
    <source>
        <dbReference type="ARBA" id="ARBA00012431"/>
    </source>
</evidence>
<evidence type="ECO:0000256" key="1">
    <source>
        <dbReference type="ARBA" id="ARBA00001187"/>
    </source>
</evidence>
<keyword evidence="5" id="KW-0964">Secreted</keyword>
<feature type="binding site" evidence="15">
    <location>
        <position position="319"/>
    </location>
    <ligand>
        <name>Zn(2+)</name>
        <dbReference type="ChEBI" id="CHEBI:29105"/>
        <note>catalytic</note>
    </ligand>
</feature>
<keyword evidence="11 15" id="KW-0862">Zinc</keyword>
<evidence type="ECO:0000256" key="7">
    <source>
        <dbReference type="ARBA" id="ARBA00022685"/>
    </source>
</evidence>
<keyword evidence="8 15" id="KW-0479">Metal-binding</keyword>
<dbReference type="InterPro" id="IPR029463">
    <property type="entry name" value="Lys_MEP"/>
</dbReference>
<sequence length="365" mass="38714">MRFLSTIVALGFGLATQIVATPVKRAASTLVISTSTTRPNTDSTDDIELLVKVENTSEEDVKVLKYGSVLDSELPTQSFIVTQGDQSVAFTGIKLQLAIHNLTDEAYVVIPAGQSVEVTHNKLAGLYAFHEAGTGTFTFAPKQEFLLPTTDGLSKATGDTLTVVTNGASVDVHVASDVSKRDLEERAVLTCTLSAYADFIRASYTEGTALAGLAAQYIAARGTSDPLFRAYFGATTSSIPYNVLYAVSTESSATRTLDCTDPYGGCTTGVLAYTLTSTTNIYYCPVFFTEVPLSYLCSGLSTVASRDTAGGTTLHELTHALANTEDYQYGCSTDRALAASSPSAAMGNADNYNCFATEVYVQTQC</sequence>
<evidence type="ECO:0000313" key="20">
    <source>
        <dbReference type="Proteomes" id="UP000054097"/>
    </source>
</evidence>
<dbReference type="STRING" id="933852.A0A0C3BBH3"/>
<dbReference type="GO" id="GO:0004222">
    <property type="term" value="F:metalloendopeptidase activity"/>
    <property type="evidence" value="ECO:0007669"/>
    <property type="project" value="InterPro"/>
</dbReference>
<evidence type="ECO:0000256" key="15">
    <source>
        <dbReference type="PIRSR" id="PIRSR601384-2"/>
    </source>
</evidence>
<feature type="binding site" evidence="15">
    <location>
        <position position="315"/>
    </location>
    <ligand>
        <name>Zn(2+)</name>
        <dbReference type="ChEBI" id="CHEBI:29105"/>
        <note>catalytic</note>
    </ligand>
</feature>
<dbReference type="AlphaFoldDB" id="A0A0C3BBH3"/>
<feature type="signal peptide" evidence="17">
    <location>
        <begin position="1"/>
        <end position="20"/>
    </location>
</feature>
<evidence type="ECO:0000256" key="3">
    <source>
        <dbReference type="ARBA" id="ARBA00010279"/>
    </source>
</evidence>
<dbReference type="Gene3D" id="2.60.40.2970">
    <property type="match status" value="1"/>
</dbReference>
<dbReference type="GO" id="GO:0006508">
    <property type="term" value="P:proteolysis"/>
    <property type="evidence" value="ECO:0007669"/>
    <property type="project" value="UniProtKB-KW"/>
</dbReference>
<proteinExistence type="inferred from homology"/>
<evidence type="ECO:0000256" key="14">
    <source>
        <dbReference type="PIRSR" id="PIRSR601384-1"/>
    </source>
</evidence>
<accession>A0A0C3BBH3</accession>
<evidence type="ECO:0000313" key="19">
    <source>
        <dbReference type="EMBL" id="KIM28816.1"/>
    </source>
</evidence>
<dbReference type="Gene3D" id="3.40.390.10">
    <property type="entry name" value="Collagenase (Catalytic Domain)"/>
    <property type="match status" value="1"/>
</dbReference>
<dbReference type="GO" id="GO:0046872">
    <property type="term" value="F:metal ion binding"/>
    <property type="evidence" value="ECO:0007669"/>
    <property type="project" value="UniProtKB-KW"/>
</dbReference>
<comment type="catalytic activity">
    <reaction evidence="1">
        <text>Preferential cleavage of bonds with hydrophobic residues in P1'. Also 3-Asn-|-Gln-4 and 8-Gly-|-Ser-9 bonds in insulin B chain.</text>
        <dbReference type="EC" id="3.4.24.39"/>
    </reaction>
</comment>
<comment type="cofactor">
    <cofactor evidence="15">
        <name>Zn(2+)</name>
        <dbReference type="ChEBI" id="CHEBI:29105"/>
    </cofactor>
    <text evidence="15">Binds 1 zinc ion per subunit.</text>
</comment>
<evidence type="ECO:0000256" key="10">
    <source>
        <dbReference type="ARBA" id="ARBA00022801"/>
    </source>
</evidence>